<dbReference type="AlphaFoldDB" id="A0A0B8QE87"/>
<organism evidence="3 4">
    <name type="scientific">Vibrio ishigakensis</name>
    <dbReference type="NCBI Taxonomy" id="1481914"/>
    <lineage>
        <taxon>Bacteria</taxon>
        <taxon>Pseudomonadati</taxon>
        <taxon>Pseudomonadota</taxon>
        <taxon>Gammaproteobacteria</taxon>
        <taxon>Vibrionales</taxon>
        <taxon>Vibrionaceae</taxon>
        <taxon>Vibrio</taxon>
    </lineage>
</organism>
<dbReference type="Proteomes" id="UP000031666">
    <property type="component" value="Unassembled WGS sequence"/>
</dbReference>
<dbReference type="Gene3D" id="2.40.50.100">
    <property type="match status" value="1"/>
</dbReference>
<feature type="coiled-coil region" evidence="1">
    <location>
        <begin position="129"/>
        <end position="185"/>
    </location>
</feature>
<reference evidence="3 4" key="2">
    <citation type="submission" date="2015-01" db="EMBL/GenBank/DDBJ databases">
        <authorList>
            <consortium name="NBRP consortium"/>
            <person name="Sawabe T."/>
            <person name="Meirelles P."/>
            <person name="Feng G."/>
            <person name="Sayaka M."/>
            <person name="Hattori M."/>
            <person name="Ohkuma M."/>
        </authorList>
    </citation>
    <scope>NUCLEOTIDE SEQUENCE [LARGE SCALE GENOMIC DNA]</scope>
    <source>
        <strain evidence="4">JCM 19241</strain>
    </source>
</reference>
<sequence>MKELLYPYIFICWLLIKTKLVKPTKVNYGIMIFIGVAMNVAVYFAHRHYSPVDLTNSAVVRAQSAILSPATDSVETYFIDHNQKVKKGQILYTLVDNNEENQLADLEAQLAMTDNSAELKAKLKTIDISNELEARKSQIKVKIKQTKRDIERMKSTKDAYSPRDIENAEGMLEDQKLELLVLQAKIDQIYFQQMEIKLRSPISSTKKPLLKRRSIRLTLRKIV</sequence>
<keyword evidence="2" id="KW-0472">Membrane</keyword>
<evidence type="ECO:0000313" key="3">
    <source>
        <dbReference type="EMBL" id="GAM76906.1"/>
    </source>
</evidence>
<protein>
    <submittedName>
        <fullName evidence="3">Membrane fusion protein</fullName>
    </submittedName>
</protein>
<dbReference type="STRING" id="1481914.JCM19241_5802"/>
<evidence type="ECO:0000256" key="2">
    <source>
        <dbReference type="SAM" id="Phobius"/>
    </source>
</evidence>
<keyword evidence="2" id="KW-0812">Transmembrane</keyword>
<name>A0A0B8QE87_9VIBR</name>
<keyword evidence="1" id="KW-0175">Coiled coil</keyword>
<proteinExistence type="predicted"/>
<accession>A0A0B8QE87</accession>
<comment type="caution">
    <text evidence="3">The sequence shown here is derived from an EMBL/GenBank/DDBJ whole genome shotgun (WGS) entry which is preliminary data.</text>
</comment>
<evidence type="ECO:0000313" key="4">
    <source>
        <dbReference type="Proteomes" id="UP000031666"/>
    </source>
</evidence>
<keyword evidence="2" id="KW-1133">Transmembrane helix</keyword>
<evidence type="ECO:0000256" key="1">
    <source>
        <dbReference type="SAM" id="Coils"/>
    </source>
</evidence>
<feature type="transmembrane region" description="Helical" evidence="2">
    <location>
        <begin position="26"/>
        <end position="45"/>
    </location>
</feature>
<reference evidence="3 4" key="1">
    <citation type="submission" date="2015-01" db="EMBL/GenBank/DDBJ databases">
        <title>Vibrio sp. C94 JCM 19241 whole genome shotgun sequence.</title>
        <authorList>
            <person name="Sawabe T."/>
            <person name="Meirelles P."/>
            <person name="Feng G."/>
            <person name="Sayaka M."/>
            <person name="Hattori M."/>
            <person name="Ohkuma M."/>
        </authorList>
    </citation>
    <scope>NUCLEOTIDE SEQUENCE [LARGE SCALE GENOMIC DNA]</scope>
    <source>
        <strain evidence="4">JCM 19241</strain>
    </source>
</reference>
<dbReference type="Gene3D" id="1.10.287.470">
    <property type="entry name" value="Helix hairpin bin"/>
    <property type="match status" value="1"/>
</dbReference>
<dbReference type="EMBL" id="BBSC01000007">
    <property type="protein sequence ID" value="GAM76906.1"/>
    <property type="molecule type" value="Genomic_DNA"/>
</dbReference>
<gene>
    <name evidence="3" type="ORF">JCM19241_5802</name>
</gene>